<organism evidence="1 2">
    <name type="scientific">Elysia crispata</name>
    <name type="common">lettuce slug</name>
    <dbReference type="NCBI Taxonomy" id="231223"/>
    <lineage>
        <taxon>Eukaryota</taxon>
        <taxon>Metazoa</taxon>
        <taxon>Spiralia</taxon>
        <taxon>Lophotrochozoa</taxon>
        <taxon>Mollusca</taxon>
        <taxon>Gastropoda</taxon>
        <taxon>Heterobranchia</taxon>
        <taxon>Euthyneura</taxon>
        <taxon>Panpulmonata</taxon>
        <taxon>Sacoglossa</taxon>
        <taxon>Placobranchoidea</taxon>
        <taxon>Plakobranchidae</taxon>
        <taxon>Elysia</taxon>
    </lineage>
</organism>
<dbReference type="Proteomes" id="UP001283361">
    <property type="component" value="Unassembled WGS sequence"/>
</dbReference>
<name>A0AAE1DVB7_9GAST</name>
<dbReference type="AlphaFoldDB" id="A0AAE1DVB7"/>
<accession>A0AAE1DVB7</accession>
<sequence>MGCSTQCARISFSIKSKQGGSKGNLCKTEKVAYLPREEEVDDVTINIDFLFMNTLHHEIVGDSVRVNPTDKHIMLCEGLDACLSVTFRRSNSSLYRRLCATKSYRQHIMLCEGLDASLIRSVDRTLHSIGDCASKSYGQHIILCEGLDACLSVTFRRSNSSLYRRLCASKSYGQHIILCEGLDASLIRSVDRTLHSIGDSVRVNPTDSTSCSVRALMPL</sequence>
<dbReference type="EMBL" id="JAWDGP010002280">
    <property type="protein sequence ID" value="KAK3784319.1"/>
    <property type="molecule type" value="Genomic_DNA"/>
</dbReference>
<reference evidence="1" key="1">
    <citation type="journal article" date="2023" name="G3 (Bethesda)">
        <title>A reference genome for the long-term kleptoplast-retaining sea slug Elysia crispata morphotype clarki.</title>
        <authorList>
            <person name="Eastman K.E."/>
            <person name="Pendleton A.L."/>
            <person name="Shaikh M.A."/>
            <person name="Suttiyut T."/>
            <person name="Ogas R."/>
            <person name="Tomko P."/>
            <person name="Gavelis G."/>
            <person name="Widhalm J.R."/>
            <person name="Wisecaver J.H."/>
        </authorList>
    </citation>
    <scope>NUCLEOTIDE SEQUENCE</scope>
    <source>
        <strain evidence="1">ECLA1</strain>
    </source>
</reference>
<comment type="caution">
    <text evidence="1">The sequence shown here is derived from an EMBL/GenBank/DDBJ whole genome shotgun (WGS) entry which is preliminary data.</text>
</comment>
<keyword evidence="2" id="KW-1185">Reference proteome</keyword>
<gene>
    <name evidence="1" type="ORF">RRG08_017895</name>
</gene>
<protein>
    <submittedName>
        <fullName evidence="1">Uncharacterized protein</fullName>
    </submittedName>
</protein>
<evidence type="ECO:0000313" key="1">
    <source>
        <dbReference type="EMBL" id="KAK3784319.1"/>
    </source>
</evidence>
<evidence type="ECO:0000313" key="2">
    <source>
        <dbReference type="Proteomes" id="UP001283361"/>
    </source>
</evidence>
<proteinExistence type="predicted"/>